<organism evidence="2 3">
    <name type="scientific">Austwickia chelonae NBRC 105200</name>
    <dbReference type="NCBI Taxonomy" id="1184607"/>
    <lineage>
        <taxon>Bacteria</taxon>
        <taxon>Bacillati</taxon>
        <taxon>Actinomycetota</taxon>
        <taxon>Actinomycetes</taxon>
        <taxon>Micrococcales</taxon>
        <taxon>Dermatophilaceae</taxon>
        <taxon>Austwickia</taxon>
    </lineage>
</organism>
<dbReference type="Proteomes" id="UP000008495">
    <property type="component" value="Unassembled WGS sequence"/>
</dbReference>
<protein>
    <recommendedName>
        <fullName evidence="4">Cell division protein FtsK</fullName>
    </recommendedName>
</protein>
<dbReference type="AlphaFoldDB" id="K6W5C1"/>
<proteinExistence type="predicted"/>
<dbReference type="eggNOG" id="COG1674">
    <property type="taxonomic scope" value="Bacteria"/>
</dbReference>
<sequence length="239" mass="26619">MTSRLGWARAAVGISLAAARRSWRHRRWVTFVVMLSVLGWFFTGDTRPVWLFAMGAWLAPALRSASWAFVSPWSYEQRWAGPWRRLRWRSRVRKRWVPLGVAAGWARPVKRGDRTVHAVPRLRQVRTRDHRLLLVVRACSGQTLEDLEAGAPRLASTLAAVSYRCYPSGAGLDALTIELVMVDVLGTPCEAVGVREPVKPARSGLDLGRTQSGERWLLCLTDRHTLVVSASGAGKGSVL</sequence>
<evidence type="ECO:0000313" key="3">
    <source>
        <dbReference type="Proteomes" id="UP000008495"/>
    </source>
</evidence>
<evidence type="ECO:0000256" key="1">
    <source>
        <dbReference type="SAM" id="Phobius"/>
    </source>
</evidence>
<dbReference type="EMBL" id="BAGZ01000004">
    <property type="protein sequence ID" value="GAB77002.1"/>
    <property type="molecule type" value="Genomic_DNA"/>
</dbReference>
<evidence type="ECO:0000313" key="2">
    <source>
        <dbReference type="EMBL" id="GAB77002.1"/>
    </source>
</evidence>
<keyword evidence="3" id="KW-1185">Reference proteome</keyword>
<gene>
    <name evidence="2" type="ORF">AUCHE_04_00430</name>
</gene>
<evidence type="ECO:0008006" key="4">
    <source>
        <dbReference type="Google" id="ProtNLM"/>
    </source>
</evidence>
<keyword evidence="1" id="KW-1133">Transmembrane helix</keyword>
<dbReference type="RefSeq" id="WP_006501753.1">
    <property type="nucleotide sequence ID" value="NZ_BAGZ01000004.1"/>
</dbReference>
<comment type="caution">
    <text evidence="2">The sequence shown here is derived from an EMBL/GenBank/DDBJ whole genome shotgun (WGS) entry which is preliminary data.</text>
</comment>
<accession>K6W5C1</accession>
<name>K6W5C1_9MICO</name>
<dbReference type="OrthoDB" id="3217500at2"/>
<keyword evidence="1" id="KW-0472">Membrane</keyword>
<keyword evidence="1" id="KW-0812">Transmembrane</keyword>
<feature type="transmembrane region" description="Helical" evidence="1">
    <location>
        <begin position="28"/>
        <end position="43"/>
    </location>
</feature>
<reference evidence="2 3" key="1">
    <citation type="submission" date="2012-08" db="EMBL/GenBank/DDBJ databases">
        <title>Whole genome shotgun sequence of Austwickia chelonae NBRC 105200.</title>
        <authorList>
            <person name="Yoshida I."/>
            <person name="Hosoyama A."/>
            <person name="Tsuchikane K."/>
            <person name="Katsumata H."/>
            <person name="Ando Y."/>
            <person name="Ohji S."/>
            <person name="Hamada M."/>
            <person name="Tamura T."/>
            <person name="Yamazoe A."/>
            <person name="Yamazaki S."/>
            <person name="Fujita N."/>
        </authorList>
    </citation>
    <scope>NUCLEOTIDE SEQUENCE [LARGE SCALE GENOMIC DNA]</scope>
    <source>
        <strain evidence="2 3">NBRC 105200</strain>
    </source>
</reference>